<proteinExistence type="predicted"/>
<reference evidence="1" key="1">
    <citation type="journal article" date="2013" name="J. Plant Res.">
        <title>Effect of fungi and light on seed germination of three Opuntia species from semiarid lands of central Mexico.</title>
        <authorList>
            <person name="Delgado-Sanchez P."/>
            <person name="Jimenez-Bremont J.F."/>
            <person name="Guerrero-Gonzalez Mde L."/>
            <person name="Flores J."/>
        </authorList>
    </citation>
    <scope>NUCLEOTIDE SEQUENCE</scope>
    <source>
        <tissue evidence="1">Cladode</tissue>
    </source>
</reference>
<evidence type="ECO:0000313" key="1">
    <source>
        <dbReference type="EMBL" id="MBA4637188.1"/>
    </source>
</evidence>
<dbReference type="EMBL" id="GISG01103179">
    <property type="protein sequence ID" value="MBA4637188.1"/>
    <property type="molecule type" value="Transcribed_RNA"/>
</dbReference>
<dbReference type="AlphaFoldDB" id="A0A7C9DFH4"/>
<organism evidence="1">
    <name type="scientific">Opuntia streptacantha</name>
    <name type="common">Prickly pear cactus</name>
    <name type="synonym">Opuntia cardona</name>
    <dbReference type="NCBI Taxonomy" id="393608"/>
    <lineage>
        <taxon>Eukaryota</taxon>
        <taxon>Viridiplantae</taxon>
        <taxon>Streptophyta</taxon>
        <taxon>Embryophyta</taxon>
        <taxon>Tracheophyta</taxon>
        <taxon>Spermatophyta</taxon>
        <taxon>Magnoliopsida</taxon>
        <taxon>eudicotyledons</taxon>
        <taxon>Gunneridae</taxon>
        <taxon>Pentapetalae</taxon>
        <taxon>Caryophyllales</taxon>
        <taxon>Cactineae</taxon>
        <taxon>Cactaceae</taxon>
        <taxon>Opuntioideae</taxon>
        <taxon>Opuntia</taxon>
    </lineage>
</organism>
<reference evidence="1" key="2">
    <citation type="submission" date="2020-07" db="EMBL/GenBank/DDBJ databases">
        <authorList>
            <person name="Vera ALvarez R."/>
            <person name="Arias-Moreno D.M."/>
            <person name="Jimenez-Jacinto V."/>
            <person name="Jimenez-Bremont J.F."/>
            <person name="Swaminathan K."/>
            <person name="Moose S.P."/>
            <person name="Guerrero-Gonzalez M.L."/>
            <person name="Marino-Ramirez L."/>
            <person name="Landsman D."/>
            <person name="Rodriguez-Kessler M."/>
            <person name="Delgado-Sanchez P."/>
        </authorList>
    </citation>
    <scope>NUCLEOTIDE SEQUENCE</scope>
    <source>
        <tissue evidence="1">Cladode</tissue>
    </source>
</reference>
<sequence>MISMRAICNNPSPNLELSAWNPARVICKLNLPQCQTPVIPDGVVQVLCEKRPLSCSFFDHIAIEIIEGPYFSISRRKTAIDDHDFDLERVRWKSRGDLVTPLVHQHKLEGTTIDVNYFVACE</sequence>
<name>A0A7C9DFH4_OPUST</name>
<protein>
    <submittedName>
        <fullName evidence="1">Uncharacterized protein</fullName>
    </submittedName>
</protein>
<accession>A0A7C9DFH4</accession>